<keyword evidence="15" id="KW-0511">Multifunctional enzyme</keyword>
<dbReference type="PROSITE" id="PS51671">
    <property type="entry name" value="ACT"/>
    <property type="match status" value="1"/>
</dbReference>
<keyword evidence="10" id="KW-0028">Amino-acid biosynthesis</keyword>
<name>A0A9D1CI18_9FIRM</name>
<evidence type="ECO:0000256" key="3">
    <source>
        <dbReference type="ARBA" id="ARBA00004496"/>
    </source>
</evidence>
<dbReference type="PROSITE" id="PS51168">
    <property type="entry name" value="CHORISMATE_MUT_2"/>
    <property type="match status" value="1"/>
</dbReference>
<evidence type="ECO:0000256" key="9">
    <source>
        <dbReference type="ARBA" id="ARBA00022490"/>
    </source>
</evidence>
<dbReference type="Pfam" id="PF01817">
    <property type="entry name" value="CM_2"/>
    <property type="match status" value="1"/>
</dbReference>
<dbReference type="AlphaFoldDB" id="A0A9D1CI18"/>
<accession>A0A9D1CI18</accession>
<dbReference type="GO" id="GO:0004106">
    <property type="term" value="F:chorismate mutase activity"/>
    <property type="evidence" value="ECO:0007669"/>
    <property type="project" value="UniProtKB-EC"/>
</dbReference>
<evidence type="ECO:0000313" key="23">
    <source>
        <dbReference type="EMBL" id="HIQ61174.1"/>
    </source>
</evidence>
<dbReference type="Gene3D" id="1.20.59.10">
    <property type="entry name" value="Chorismate mutase"/>
    <property type="match status" value="1"/>
</dbReference>
<gene>
    <name evidence="23" type="ORF">IAD31_06220</name>
</gene>
<evidence type="ECO:0000256" key="7">
    <source>
        <dbReference type="ARBA" id="ARBA00014401"/>
    </source>
</evidence>
<keyword evidence="12" id="KW-0584">Phenylalanine biosynthesis</keyword>
<dbReference type="InterPro" id="IPR002701">
    <property type="entry name" value="CM_II_prokaryot"/>
</dbReference>
<dbReference type="InterPro" id="IPR008242">
    <property type="entry name" value="Chor_mutase/pphenate_deHydtase"/>
</dbReference>
<proteinExistence type="predicted"/>
<evidence type="ECO:0000313" key="24">
    <source>
        <dbReference type="Proteomes" id="UP000886879"/>
    </source>
</evidence>
<keyword evidence="9" id="KW-0963">Cytoplasm</keyword>
<dbReference type="Gene3D" id="3.30.70.260">
    <property type="match status" value="1"/>
</dbReference>
<keyword evidence="13" id="KW-0413">Isomerase</keyword>
<dbReference type="GO" id="GO:0009094">
    <property type="term" value="P:L-phenylalanine biosynthetic process"/>
    <property type="evidence" value="ECO:0007669"/>
    <property type="project" value="UniProtKB-KW"/>
</dbReference>
<evidence type="ECO:0000256" key="10">
    <source>
        <dbReference type="ARBA" id="ARBA00022605"/>
    </source>
</evidence>
<dbReference type="SUPFAM" id="SSF48600">
    <property type="entry name" value="Chorismate mutase II"/>
    <property type="match status" value="1"/>
</dbReference>
<evidence type="ECO:0000256" key="1">
    <source>
        <dbReference type="ARBA" id="ARBA00000824"/>
    </source>
</evidence>
<comment type="catalytic activity">
    <reaction evidence="18">
        <text>prephenate + H(+) = 3-phenylpyruvate + CO2 + H2O</text>
        <dbReference type="Rhea" id="RHEA:21648"/>
        <dbReference type="ChEBI" id="CHEBI:15377"/>
        <dbReference type="ChEBI" id="CHEBI:15378"/>
        <dbReference type="ChEBI" id="CHEBI:16526"/>
        <dbReference type="ChEBI" id="CHEBI:18005"/>
        <dbReference type="ChEBI" id="CHEBI:29934"/>
        <dbReference type="EC" id="4.2.1.51"/>
    </reaction>
</comment>
<evidence type="ECO:0000256" key="19">
    <source>
        <dbReference type="PIRSR" id="PIRSR001500-2"/>
    </source>
</evidence>
<dbReference type="PROSITE" id="PS51171">
    <property type="entry name" value="PREPHENATE_DEHYDR_3"/>
    <property type="match status" value="1"/>
</dbReference>
<evidence type="ECO:0000256" key="6">
    <source>
        <dbReference type="ARBA" id="ARBA00013147"/>
    </source>
</evidence>
<feature type="domain" description="ACT" evidence="22">
    <location>
        <begin position="303"/>
        <end position="381"/>
    </location>
</feature>
<feature type="domain" description="Chorismate mutase" evidence="20">
    <location>
        <begin position="1"/>
        <end position="87"/>
    </location>
</feature>
<dbReference type="Pfam" id="PF01842">
    <property type="entry name" value="ACT"/>
    <property type="match status" value="1"/>
</dbReference>
<dbReference type="GO" id="GO:0005737">
    <property type="term" value="C:cytoplasm"/>
    <property type="evidence" value="ECO:0007669"/>
    <property type="project" value="UniProtKB-SubCell"/>
</dbReference>
<dbReference type="InterPro" id="IPR036979">
    <property type="entry name" value="CM_dom_sf"/>
</dbReference>
<dbReference type="SUPFAM" id="SSF53850">
    <property type="entry name" value="Periplasmic binding protein-like II"/>
    <property type="match status" value="1"/>
</dbReference>
<dbReference type="Proteomes" id="UP000886879">
    <property type="component" value="Unassembled WGS sequence"/>
</dbReference>
<comment type="subcellular location">
    <subcellularLocation>
        <location evidence="3">Cytoplasm</location>
    </subcellularLocation>
</comment>
<evidence type="ECO:0000256" key="17">
    <source>
        <dbReference type="ARBA" id="ARBA00031520"/>
    </source>
</evidence>
<reference evidence="23" key="1">
    <citation type="submission" date="2020-10" db="EMBL/GenBank/DDBJ databases">
        <authorList>
            <person name="Gilroy R."/>
        </authorList>
    </citation>
    <scope>NUCLEOTIDE SEQUENCE</scope>
    <source>
        <strain evidence="23">ChiGjej2B2-12916</strain>
    </source>
</reference>
<dbReference type="GO" id="GO:0046417">
    <property type="term" value="P:chorismate metabolic process"/>
    <property type="evidence" value="ECO:0007669"/>
    <property type="project" value="InterPro"/>
</dbReference>
<evidence type="ECO:0000256" key="15">
    <source>
        <dbReference type="ARBA" id="ARBA00023268"/>
    </source>
</evidence>
<reference evidence="23" key="2">
    <citation type="journal article" date="2021" name="PeerJ">
        <title>Extensive microbial diversity within the chicken gut microbiome revealed by metagenomics and culture.</title>
        <authorList>
            <person name="Gilroy R."/>
            <person name="Ravi A."/>
            <person name="Getino M."/>
            <person name="Pursley I."/>
            <person name="Horton D.L."/>
            <person name="Alikhan N.F."/>
            <person name="Baker D."/>
            <person name="Gharbi K."/>
            <person name="Hall N."/>
            <person name="Watson M."/>
            <person name="Adriaenssens E.M."/>
            <person name="Foster-Nyarko E."/>
            <person name="Jarju S."/>
            <person name="Secka A."/>
            <person name="Antonio M."/>
            <person name="Oren A."/>
            <person name="Chaudhuri R.R."/>
            <person name="La Ragione R."/>
            <person name="Hildebrand F."/>
            <person name="Pallen M.J."/>
        </authorList>
    </citation>
    <scope>NUCLEOTIDE SEQUENCE</scope>
    <source>
        <strain evidence="23">ChiGjej2B2-12916</strain>
    </source>
</reference>
<protein>
    <recommendedName>
        <fullName evidence="7">Bifunctional chorismate mutase/prephenate dehydratase</fullName>
        <ecNumber evidence="6">4.2.1.51</ecNumber>
    </recommendedName>
    <alternativeName>
        <fullName evidence="17">Chorismate mutase-prephenate dehydratase</fullName>
    </alternativeName>
    <alternativeName>
        <fullName evidence="8">Prephenate dehydratase</fullName>
    </alternativeName>
    <alternativeName>
        <fullName evidence="16">p-protein</fullName>
    </alternativeName>
</protein>
<comment type="catalytic activity">
    <reaction evidence="1">
        <text>chorismate = prephenate</text>
        <dbReference type="Rhea" id="RHEA:13897"/>
        <dbReference type="ChEBI" id="CHEBI:29748"/>
        <dbReference type="ChEBI" id="CHEBI:29934"/>
        <dbReference type="EC" id="5.4.99.5"/>
    </reaction>
</comment>
<keyword evidence="14" id="KW-0456">Lyase</keyword>
<sequence length="387" mass="43501">MDELQQYREEIDRIDRQMVELFRQRMAVTGQVGQYKLERGIPVLDAQRERQVLQDKARLVEGDLRPGVTTLFQTMMSISRRQQRDLTRERADNPGVPRFVQALSQMREPIQNPRVVFQGEPGAYSEQACVNFFGEGVQATGLPQFEDTFVALKEGRADYAVLPIENSSTGAIRQIYDLLSEYDFFLVGETTVKVDHCLMALPGATLDTITHVYSHEQGLLQSAKFLSQHPNWRPMTQSDTAGSAKMVAESGDLTKAALCSARAAQIYGLNILVCPTNDNPHNTTRFVVVSPQVELREGADKISTVFLLPHEAGSLHEILTIFAVHGLNMVKLESRPLPQHSWEYMFFLEFTGNLNTPEIADVLHELSQTTGDFRVLGNFVSNLEEEA</sequence>
<dbReference type="CDD" id="cd04905">
    <property type="entry name" value="ACT_CM-PDT"/>
    <property type="match status" value="1"/>
</dbReference>
<comment type="pathway">
    <text evidence="4">Amino-acid biosynthesis; L-phenylalanine biosynthesis; phenylpyruvate from prephenate: step 1/1.</text>
</comment>
<evidence type="ECO:0000256" key="18">
    <source>
        <dbReference type="ARBA" id="ARBA00047848"/>
    </source>
</evidence>
<dbReference type="InterPro" id="IPR045865">
    <property type="entry name" value="ACT-like_dom_sf"/>
</dbReference>
<dbReference type="PANTHER" id="PTHR21022:SF19">
    <property type="entry name" value="PREPHENATE DEHYDRATASE-RELATED"/>
    <property type="match status" value="1"/>
</dbReference>
<evidence type="ECO:0000256" key="13">
    <source>
        <dbReference type="ARBA" id="ARBA00023235"/>
    </source>
</evidence>
<dbReference type="PIRSF" id="PIRSF001500">
    <property type="entry name" value="Chor_mut_pdt_Ppr"/>
    <property type="match status" value="1"/>
</dbReference>
<evidence type="ECO:0000259" key="22">
    <source>
        <dbReference type="PROSITE" id="PS51671"/>
    </source>
</evidence>
<dbReference type="InterPro" id="IPR018528">
    <property type="entry name" value="Preph_deHydtase_CS"/>
</dbReference>
<comment type="function">
    <text evidence="2">Catalyzes the Claisen rearrangement of chorismate to prephenate and the decarboxylation/dehydration of prephenate to phenylpyruvate.</text>
</comment>
<keyword evidence="11" id="KW-0057">Aromatic amino acid biosynthesis</keyword>
<evidence type="ECO:0000256" key="14">
    <source>
        <dbReference type="ARBA" id="ARBA00023239"/>
    </source>
</evidence>
<evidence type="ECO:0000256" key="16">
    <source>
        <dbReference type="ARBA" id="ARBA00031175"/>
    </source>
</evidence>
<evidence type="ECO:0000259" key="21">
    <source>
        <dbReference type="PROSITE" id="PS51171"/>
    </source>
</evidence>
<evidence type="ECO:0000256" key="2">
    <source>
        <dbReference type="ARBA" id="ARBA00002364"/>
    </source>
</evidence>
<evidence type="ECO:0000256" key="12">
    <source>
        <dbReference type="ARBA" id="ARBA00023222"/>
    </source>
</evidence>
<dbReference type="CDD" id="cd13631">
    <property type="entry name" value="PBP2_Ct-PDT_like"/>
    <property type="match status" value="1"/>
</dbReference>
<evidence type="ECO:0000259" key="20">
    <source>
        <dbReference type="PROSITE" id="PS51168"/>
    </source>
</evidence>
<feature type="domain" description="Prephenate dehydratase" evidence="21">
    <location>
        <begin position="114"/>
        <end position="291"/>
    </location>
</feature>
<organism evidence="23 24">
    <name type="scientific">Candidatus Enterenecus faecium</name>
    <dbReference type="NCBI Taxonomy" id="2840780"/>
    <lineage>
        <taxon>Bacteria</taxon>
        <taxon>Bacillati</taxon>
        <taxon>Bacillota</taxon>
        <taxon>Clostridia</taxon>
        <taxon>Eubacteriales</taxon>
        <taxon>Candidatus Enterenecus</taxon>
    </lineage>
</organism>
<evidence type="ECO:0000256" key="11">
    <source>
        <dbReference type="ARBA" id="ARBA00023141"/>
    </source>
</evidence>
<dbReference type="InterPro" id="IPR036263">
    <property type="entry name" value="Chorismate_II_sf"/>
</dbReference>
<evidence type="ECO:0000256" key="5">
    <source>
        <dbReference type="ARBA" id="ARBA00004817"/>
    </source>
</evidence>
<dbReference type="PANTHER" id="PTHR21022">
    <property type="entry name" value="PREPHENATE DEHYDRATASE P PROTEIN"/>
    <property type="match status" value="1"/>
</dbReference>
<dbReference type="PROSITE" id="PS00857">
    <property type="entry name" value="PREPHENATE_DEHYDR_1"/>
    <property type="match status" value="1"/>
</dbReference>
<dbReference type="Gene3D" id="3.40.190.10">
    <property type="entry name" value="Periplasmic binding protein-like II"/>
    <property type="match status" value="2"/>
</dbReference>
<dbReference type="GO" id="GO:0004664">
    <property type="term" value="F:prephenate dehydratase activity"/>
    <property type="evidence" value="ECO:0007669"/>
    <property type="project" value="UniProtKB-EC"/>
</dbReference>
<dbReference type="InterPro" id="IPR002912">
    <property type="entry name" value="ACT_dom"/>
</dbReference>
<dbReference type="Pfam" id="PF00800">
    <property type="entry name" value="PDT"/>
    <property type="match status" value="1"/>
</dbReference>
<comment type="pathway">
    <text evidence="5">Metabolic intermediate biosynthesis; prephenate biosynthesis; prephenate from chorismate: step 1/1.</text>
</comment>
<dbReference type="SMART" id="SM00830">
    <property type="entry name" value="CM_2"/>
    <property type="match status" value="1"/>
</dbReference>
<evidence type="ECO:0000256" key="8">
    <source>
        <dbReference type="ARBA" id="ARBA00021872"/>
    </source>
</evidence>
<dbReference type="SUPFAM" id="SSF55021">
    <property type="entry name" value="ACT-like"/>
    <property type="match status" value="1"/>
</dbReference>
<dbReference type="InterPro" id="IPR001086">
    <property type="entry name" value="Preph_deHydtase"/>
</dbReference>
<dbReference type="EMBL" id="DVFO01000063">
    <property type="protein sequence ID" value="HIQ61174.1"/>
    <property type="molecule type" value="Genomic_DNA"/>
</dbReference>
<dbReference type="EC" id="4.2.1.51" evidence="6"/>
<feature type="site" description="Essential for prephenate dehydratase activity" evidence="19">
    <location>
        <position position="284"/>
    </location>
</feature>
<evidence type="ECO:0000256" key="4">
    <source>
        <dbReference type="ARBA" id="ARBA00004741"/>
    </source>
</evidence>
<comment type="caution">
    <text evidence="23">The sequence shown here is derived from an EMBL/GenBank/DDBJ whole genome shotgun (WGS) entry which is preliminary data.</text>
</comment>